<proteinExistence type="predicted"/>
<name>A0A0A0K8H1_CUCSA</name>
<evidence type="ECO:0000313" key="2">
    <source>
        <dbReference type="EMBL" id="KGN44667.1"/>
    </source>
</evidence>
<gene>
    <name evidence="2" type="ORF">Csa_7G368190</name>
</gene>
<keyword evidence="3" id="KW-1185">Reference proteome</keyword>
<reference evidence="2 3" key="4">
    <citation type="journal article" date="2011" name="BMC Genomics">
        <title>RNA-Seq improves annotation of protein-coding genes in the cucumber genome.</title>
        <authorList>
            <person name="Li Z."/>
            <person name="Zhang Z."/>
            <person name="Yan P."/>
            <person name="Huang S."/>
            <person name="Fei Z."/>
            <person name="Lin K."/>
        </authorList>
    </citation>
    <scope>NUCLEOTIDE SEQUENCE [LARGE SCALE GENOMIC DNA]</scope>
    <source>
        <strain evidence="3">cv. 9930</strain>
    </source>
</reference>
<reference evidence="2 3" key="2">
    <citation type="journal article" date="2009" name="PLoS ONE">
        <title>An integrated genetic and cytogenetic map of the cucumber genome.</title>
        <authorList>
            <person name="Ren Y."/>
            <person name="Zhang Z."/>
            <person name="Liu J."/>
            <person name="Staub J.E."/>
            <person name="Han Y."/>
            <person name="Cheng Z."/>
            <person name="Li X."/>
            <person name="Lu J."/>
            <person name="Miao H."/>
            <person name="Kang H."/>
            <person name="Xie B."/>
            <person name="Gu X."/>
            <person name="Wang X."/>
            <person name="Du Y."/>
            <person name="Jin W."/>
            <person name="Huang S."/>
        </authorList>
    </citation>
    <scope>NUCLEOTIDE SEQUENCE [LARGE SCALE GENOMIC DNA]</scope>
    <source>
        <strain evidence="3">cv. 9930</strain>
    </source>
</reference>
<dbReference type="AlphaFoldDB" id="A0A0A0K8H1"/>
<dbReference type="Proteomes" id="UP000029981">
    <property type="component" value="Chromosome 7"/>
</dbReference>
<feature type="compositionally biased region" description="Polar residues" evidence="1">
    <location>
        <begin position="1"/>
        <end position="14"/>
    </location>
</feature>
<organism evidence="2 3">
    <name type="scientific">Cucumis sativus</name>
    <name type="common">Cucumber</name>
    <dbReference type="NCBI Taxonomy" id="3659"/>
    <lineage>
        <taxon>Eukaryota</taxon>
        <taxon>Viridiplantae</taxon>
        <taxon>Streptophyta</taxon>
        <taxon>Embryophyta</taxon>
        <taxon>Tracheophyta</taxon>
        <taxon>Spermatophyta</taxon>
        <taxon>Magnoliopsida</taxon>
        <taxon>eudicotyledons</taxon>
        <taxon>Gunneridae</taxon>
        <taxon>Pentapetalae</taxon>
        <taxon>rosids</taxon>
        <taxon>fabids</taxon>
        <taxon>Cucurbitales</taxon>
        <taxon>Cucurbitaceae</taxon>
        <taxon>Benincaseae</taxon>
        <taxon>Cucumis</taxon>
    </lineage>
</organism>
<feature type="region of interest" description="Disordered" evidence="1">
    <location>
        <begin position="1"/>
        <end position="22"/>
    </location>
</feature>
<dbReference type="EMBL" id="CM002928">
    <property type="protein sequence ID" value="KGN44667.1"/>
    <property type="molecule type" value="Genomic_DNA"/>
</dbReference>
<protein>
    <submittedName>
        <fullName evidence="2">Uncharacterized protein</fullName>
    </submittedName>
</protein>
<accession>A0A0A0K8H1</accession>
<evidence type="ECO:0000313" key="3">
    <source>
        <dbReference type="Proteomes" id="UP000029981"/>
    </source>
</evidence>
<reference evidence="2 3" key="1">
    <citation type="journal article" date="2009" name="Nat. Genet.">
        <title>The genome of the cucumber, Cucumis sativus L.</title>
        <authorList>
            <person name="Huang S."/>
            <person name="Li R."/>
            <person name="Zhang Z."/>
            <person name="Li L."/>
            <person name="Gu X."/>
            <person name="Fan W."/>
            <person name="Lucas W.J."/>
            <person name="Wang X."/>
            <person name="Xie B."/>
            <person name="Ni P."/>
            <person name="Ren Y."/>
            <person name="Zhu H."/>
            <person name="Li J."/>
            <person name="Lin K."/>
            <person name="Jin W."/>
            <person name="Fei Z."/>
            <person name="Li G."/>
            <person name="Staub J."/>
            <person name="Kilian A."/>
            <person name="van der Vossen E.A."/>
            <person name="Wu Y."/>
            <person name="Guo J."/>
            <person name="He J."/>
            <person name="Jia Z."/>
            <person name="Ren Y."/>
            <person name="Tian G."/>
            <person name="Lu Y."/>
            <person name="Ruan J."/>
            <person name="Qian W."/>
            <person name="Wang M."/>
            <person name="Huang Q."/>
            <person name="Li B."/>
            <person name="Xuan Z."/>
            <person name="Cao J."/>
            <person name="Asan"/>
            <person name="Wu Z."/>
            <person name="Zhang J."/>
            <person name="Cai Q."/>
            <person name="Bai Y."/>
            <person name="Zhao B."/>
            <person name="Han Y."/>
            <person name="Li Y."/>
            <person name="Li X."/>
            <person name="Wang S."/>
            <person name="Shi Q."/>
            <person name="Liu S."/>
            <person name="Cho W.K."/>
            <person name="Kim J.Y."/>
            <person name="Xu Y."/>
            <person name="Heller-Uszynska K."/>
            <person name="Miao H."/>
            <person name="Cheng Z."/>
            <person name="Zhang S."/>
            <person name="Wu J."/>
            <person name="Yang Y."/>
            <person name="Kang H."/>
            <person name="Li M."/>
            <person name="Liang H."/>
            <person name="Ren X."/>
            <person name="Shi Z."/>
            <person name="Wen M."/>
            <person name="Jian M."/>
            <person name="Yang H."/>
            <person name="Zhang G."/>
            <person name="Yang Z."/>
            <person name="Chen R."/>
            <person name="Liu S."/>
            <person name="Li J."/>
            <person name="Ma L."/>
            <person name="Liu H."/>
            <person name="Zhou Y."/>
            <person name="Zhao J."/>
            <person name="Fang X."/>
            <person name="Li G."/>
            <person name="Fang L."/>
            <person name="Li Y."/>
            <person name="Liu D."/>
            <person name="Zheng H."/>
            <person name="Zhang Y."/>
            <person name="Qin N."/>
            <person name="Li Z."/>
            <person name="Yang G."/>
            <person name="Yang S."/>
            <person name="Bolund L."/>
            <person name="Kristiansen K."/>
            <person name="Zheng H."/>
            <person name="Li S."/>
            <person name="Zhang X."/>
            <person name="Yang H."/>
            <person name="Wang J."/>
            <person name="Sun R."/>
            <person name="Zhang B."/>
            <person name="Jiang S."/>
            <person name="Wang J."/>
            <person name="Du Y."/>
            <person name="Li S."/>
        </authorList>
    </citation>
    <scope>NUCLEOTIDE SEQUENCE [LARGE SCALE GENOMIC DNA]</scope>
    <source>
        <strain evidence="3">cv. 9930</strain>
    </source>
</reference>
<reference evidence="2 3" key="3">
    <citation type="journal article" date="2010" name="BMC Genomics">
        <title>Transcriptome sequencing and comparative analysis of cucumber flowers with different sex types.</title>
        <authorList>
            <person name="Guo S."/>
            <person name="Zheng Y."/>
            <person name="Joung J.G."/>
            <person name="Liu S."/>
            <person name="Zhang Z."/>
            <person name="Crasta O.R."/>
            <person name="Sobral B.W."/>
            <person name="Xu Y."/>
            <person name="Huang S."/>
            <person name="Fei Z."/>
        </authorList>
    </citation>
    <scope>NUCLEOTIDE SEQUENCE [LARGE SCALE GENOMIC DNA]</scope>
    <source>
        <strain evidence="3">cv. 9930</strain>
    </source>
</reference>
<sequence>MTSVPPLTTSSDATSAKEVPSNGCLKGNARGFGGMSTRGLGGVSAQPVALLPMALPTFVCALFGLPSHTHTLATHSMWQLLSCTPPLRMSCTHAPQQVRAIPTYSPLSTAFKKVSADTLVLPNVPHPTTYFLGAMSCSASLKVEAFTHPSYSTTVIRWGS</sequence>
<dbReference type="Gramene" id="KGN44667">
    <property type="protein sequence ID" value="KGN44667"/>
    <property type="gene ID" value="Csa_7G368190"/>
</dbReference>
<evidence type="ECO:0000256" key="1">
    <source>
        <dbReference type="SAM" id="MobiDB-lite"/>
    </source>
</evidence>